<feature type="transmembrane region" description="Helical" evidence="8">
    <location>
        <begin position="128"/>
        <end position="147"/>
    </location>
</feature>
<dbReference type="Gene3D" id="1.10.357.140">
    <property type="entry name" value="UbiA prenyltransferase"/>
    <property type="match status" value="1"/>
</dbReference>
<comment type="similarity">
    <text evidence="8">Belongs to the MenA family. Type 1 subfamily.</text>
</comment>
<evidence type="ECO:0000256" key="7">
    <source>
        <dbReference type="ARBA" id="ARBA00023136"/>
    </source>
</evidence>
<keyword evidence="3 8" id="KW-1003">Cell membrane</keyword>
<feature type="transmembrane region" description="Helical" evidence="8">
    <location>
        <begin position="79"/>
        <end position="98"/>
    </location>
</feature>
<feature type="compositionally biased region" description="Basic residues" evidence="10">
    <location>
        <begin position="313"/>
        <end position="326"/>
    </location>
</feature>
<dbReference type="NCBIfam" id="NF004751">
    <property type="entry name" value="PRK06080.1-3"/>
    <property type="match status" value="1"/>
</dbReference>
<comment type="catalytic activity">
    <reaction evidence="8">
        <text>an all-trans-polyprenyl diphosphate + 1,4-dihydroxy-2-naphthoate + H(+) = a 2-demethylmenaquinol + CO2 + diphosphate</text>
        <dbReference type="Rhea" id="RHEA:26478"/>
        <dbReference type="Rhea" id="RHEA-COMP:9563"/>
        <dbReference type="Rhea" id="RHEA-COMP:9564"/>
        <dbReference type="ChEBI" id="CHEBI:11173"/>
        <dbReference type="ChEBI" id="CHEBI:15378"/>
        <dbReference type="ChEBI" id="CHEBI:16526"/>
        <dbReference type="ChEBI" id="CHEBI:33019"/>
        <dbReference type="ChEBI" id="CHEBI:55437"/>
        <dbReference type="ChEBI" id="CHEBI:58914"/>
        <dbReference type="EC" id="2.5.1.74"/>
    </reaction>
</comment>
<keyword evidence="2 8" id="KW-0474">Menaquinone biosynthesis</keyword>
<evidence type="ECO:0000256" key="3">
    <source>
        <dbReference type="ARBA" id="ARBA00022475"/>
    </source>
</evidence>
<evidence type="ECO:0000256" key="6">
    <source>
        <dbReference type="ARBA" id="ARBA00022989"/>
    </source>
</evidence>
<keyword evidence="4 8" id="KW-0808">Transferase</keyword>
<evidence type="ECO:0000256" key="10">
    <source>
        <dbReference type="SAM" id="MobiDB-lite"/>
    </source>
</evidence>
<dbReference type="AlphaFoldDB" id="A0AA37UV95"/>
<feature type="compositionally biased region" description="Basic and acidic residues" evidence="10">
    <location>
        <begin position="327"/>
        <end position="336"/>
    </location>
</feature>
<proteinExistence type="inferred from homology"/>
<comment type="pathway">
    <text evidence="8">Quinol/quinone metabolism; menaquinone biosynthesis; menaquinol from 1,4-dihydroxy-2-naphthoate: step 1/2.</text>
</comment>
<feature type="transmembrane region" description="Helical" evidence="8">
    <location>
        <begin position="50"/>
        <end position="73"/>
    </location>
</feature>
<reference evidence="11 12" key="1">
    <citation type="journal article" date="2014" name="Int. J. Syst. Evol. Microbiol.">
        <title>Complete genome sequence of Corynebacterium casei LMG S-19264T (=DSM 44701T), isolated from a smear-ripened cheese.</title>
        <authorList>
            <consortium name="US DOE Joint Genome Institute (JGI-PGF)"/>
            <person name="Walter F."/>
            <person name="Albersmeier A."/>
            <person name="Kalinowski J."/>
            <person name="Ruckert C."/>
        </authorList>
    </citation>
    <scope>NUCLEOTIDE SEQUENCE [LARGE SCALE GENOMIC DNA]</scope>
    <source>
        <strain evidence="11 12">NBRC 112289</strain>
    </source>
</reference>
<dbReference type="GO" id="GO:0046428">
    <property type="term" value="F:1,4-dihydroxy-2-naphthoate polyprenyltransferase activity"/>
    <property type="evidence" value="ECO:0007669"/>
    <property type="project" value="UniProtKB-UniRule"/>
</dbReference>
<keyword evidence="5 8" id="KW-0812">Transmembrane</keyword>
<dbReference type="NCBIfam" id="TIGR00751">
    <property type="entry name" value="menA"/>
    <property type="match status" value="1"/>
</dbReference>
<dbReference type="Pfam" id="PF01040">
    <property type="entry name" value="UbiA"/>
    <property type="match status" value="1"/>
</dbReference>
<feature type="transmembrane region" description="Helical" evidence="8">
    <location>
        <begin position="177"/>
        <end position="199"/>
    </location>
</feature>
<evidence type="ECO:0000256" key="4">
    <source>
        <dbReference type="ARBA" id="ARBA00022679"/>
    </source>
</evidence>
<dbReference type="InterPro" id="IPR044878">
    <property type="entry name" value="UbiA_sf"/>
</dbReference>
<comment type="function">
    <text evidence="8">Conversion of 1,4-dihydroxy-2-naphthoate (DHNA) to demethylmenaquinone (DMK).</text>
</comment>
<organism evidence="11 12">
    <name type="scientific">Arenivirga flava</name>
    <dbReference type="NCBI Taxonomy" id="1930060"/>
    <lineage>
        <taxon>Bacteria</taxon>
        <taxon>Bacillati</taxon>
        <taxon>Actinomycetota</taxon>
        <taxon>Actinomycetes</taxon>
        <taxon>Micrococcales</taxon>
        <taxon>Microbacteriaceae</taxon>
        <taxon>Arenivirga</taxon>
    </lineage>
</organism>
<keyword evidence="6 8" id="KW-1133">Transmembrane helix</keyword>
<dbReference type="PANTHER" id="PTHR13929:SF0">
    <property type="entry name" value="UBIA PRENYLTRANSFERASE DOMAIN-CONTAINING PROTEIN 1"/>
    <property type="match status" value="1"/>
</dbReference>
<feature type="region of interest" description="Disordered" evidence="10">
    <location>
        <begin position="311"/>
        <end position="336"/>
    </location>
</feature>
<dbReference type="PANTHER" id="PTHR13929">
    <property type="entry name" value="1,4-DIHYDROXY-2-NAPHTHOATE OCTAPRENYLTRANSFERASE"/>
    <property type="match status" value="1"/>
</dbReference>
<protein>
    <recommendedName>
        <fullName evidence="8 9">1,4-dihydroxy-2-naphthoate octaprenyltransferase</fullName>
        <shortName evidence="8">DHNA-octaprenyltransferase</shortName>
        <ecNumber evidence="8 9">2.5.1.74</ecNumber>
    </recommendedName>
</protein>
<evidence type="ECO:0000313" key="11">
    <source>
        <dbReference type="EMBL" id="GMA29212.1"/>
    </source>
</evidence>
<accession>A0AA37UV95</accession>
<keyword evidence="12" id="KW-1185">Reference proteome</keyword>
<dbReference type="GO" id="GO:0005886">
    <property type="term" value="C:plasma membrane"/>
    <property type="evidence" value="ECO:0007669"/>
    <property type="project" value="UniProtKB-SubCell"/>
</dbReference>
<dbReference type="EC" id="2.5.1.74" evidence="8 9"/>
<evidence type="ECO:0000256" key="2">
    <source>
        <dbReference type="ARBA" id="ARBA00022428"/>
    </source>
</evidence>
<feature type="transmembrane region" description="Helical" evidence="8">
    <location>
        <begin position="252"/>
        <end position="275"/>
    </location>
</feature>
<dbReference type="EMBL" id="BSUL01000001">
    <property type="protein sequence ID" value="GMA29212.1"/>
    <property type="molecule type" value="Genomic_DNA"/>
</dbReference>
<feature type="transmembrane region" description="Helical" evidence="8">
    <location>
        <begin position="153"/>
        <end position="170"/>
    </location>
</feature>
<dbReference type="CDD" id="cd13962">
    <property type="entry name" value="PT_UbiA_UBIAD1"/>
    <property type="match status" value="1"/>
</dbReference>
<evidence type="ECO:0000313" key="12">
    <source>
        <dbReference type="Proteomes" id="UP001157160"/>
    </source>
</evidence>
<feature type="region of interest" description="Disordered" evidence="10">
    <location>
        <begin position="1"/>
        <end position="36"/>
    </location>
</feature>
<comment type="caution">
    <text evidence="11">The sequence shown here is derived from an EMBL/GenBank/DDBJ whole genome shotgun (WGS) entry which is preliminary data.</text>
</comment>
<name>A0AA37UV95_9MICO</name>
<dbReference type="GO" id="GO:0042371">
    <property type="term" value="P:vitamin K biosynthetic process"/>
    <property type="evidence" value="ECO:0007669"/>
    <property type="project" value="TreeGrafter"/>
</dbReference>
<sequence length="336" mass="35702">MTVAQKQTKKPKGNPSKSGNPALRGRIEQGAPPRRDANARDWIAGARLRTLPLAIAPVALGTSAAYVANSFVWSLENRVIAALCLVLALFLQIGVNYANDYSDGVRGTDRHRVGPGRLVGSQLAKPRTVLTVALVFFALAAAAGVAITVLSGHWWFLAVGAASIVAAWFYTGGKRPYGYMALGELFVFVFFGLVAVAGTTYAQADTVNFEAWALAVAAGSFATAVLLANNLRDIEQDREAGKRTLSVLIGSAATRALYGVLMALPYGVLVVLGFFYTGTGFVFFTLLLALPAIVITATARTARSSSWCSASRASRRSSGRSAPRRPSRSERDGITR</sequence>
<comment type="subcellular location">
    <subcellularLocation>
        <location evidence="8">Cell membrane</location>
        <topology evidence="8">Multi-pass membrane protein</topology>
    </subcellularLocation>
    <subcellularLocation>
        <location evidence="1">Membrane</location>
        <topology evidence="1">Multi-pass membrane protein</topology>
    </subcellularLocation>
</comment>
<dbReference type="HAMAP" id="MF_01937">
    <property type="entry name" value="MenA_1"/>
    <property type="match status" value="1"/>
</dbReference>
<evidence type="ECO:0000256" key="5">
    <source>
        <dbReference type="ARBA" id="ARBA00022692"/>
    </source>
</evidence>
<dbReference type="InterPro" id="IPR004657">
    <property type="entry name" value="MenA"/>
</dbReference>
<gene>
    <name evidence="8 11" type="primary">menA</name>
    <name evidence="11" type="ORF">GCM10025874_24650</name>
</gene>
<dbReference type="InterPro" id="IPR000537">
    <property type="entry name" value="UbiA_prenyltransferase"/>
</dbReference>
<dbReference type="InterPro" id="IPR026046">
    <property type="entry name" value="UBIAD1"/>
</dbReference>
<feature type="transmembrane region" description="Helical" evidence="8">
    <location>
        <begin position="281"/>
        <end position="302"/>
    </location>
</feature>
<dbReference type="Gene3D" id="1.20.120.1780">
    <property type="entry name" value="UbiA prenyltransferase"/>
    <property type="match status" value="1"/>
</dbReference>
<dbReference type="Proteomes" id="UP001157160">
    <property type="component" value="Unassembled WGS sequence"/>
</dbReference>
<keyword evidence="7 8" id="KW-0472">Membrane</keyword>
<evidence type="ECO:0000256" key="9">
    <source>
        <dbReference type="NCBIfam" id="TIGR00751"/>
    </source>
</evidence>
<feature type="transmembrane region" description="Helical" evidence="8">
    <location>
        <begin position="211"/>
        <end position="231"/>
    </location>
</feature>
<dbReference type="GO" id="GO:0009234">
    <property type="term" value="P:menaquinone biosynthetic process"/>
    <property type="evidence" value="ECO:0007669"/>
    <property type="project" value="UniProtKB-UniRule"/>
</dbReference>
<evidence type="ECO:0000256" key="1">
    <source>
        <dbReference type="ARBA" id="ARBA00004141"/>
    </source>
</evidence>
<evidence type="ECO:0000256" key="8">
    <source>
        <dbReference type="HAMAP-Rule" id="MF_01937"/>
    </source>
</evidence>